<accession>A0AAD6ITT3</accession>
<sequence length="250" mass="26939">MTDSSNARFNSEAETWDLNPDVQAATKSAVKCLLEKVPALSPDNPSKPAILDLGAGTGLLSLALAPHASSILSVDPSSGMISALNAKLAKPDAPQNITPLHALLTSADSPLLPTSPSGGRQRFDLIVSNLVLHHVPDIQAFIKLTFDLLNPGGVIALTDYENTGPEARKFHPEDKIPGVEHHGILRAEIHKMLFDADFVDGSVETGWVMRKPVERFPGEWKDGKPAPKEGEEPCEMDFNFLLIMGRKPTA</sequence>
<protein>
    <recommendedName>
        <fullName evidence="4">Methyltransferase</fullName>
    </recommendedName>
</protein>
<keyword evidence="3" id="KW-1185">Reference proteome</keyword>
<dbReference type="InterPro" id="IPR029063">
    <property type="entry name" value="SAM-dependent_MTases_sf"/>
</dbReference>
<dbReference type="EMBL" id="JAQGDS010000010">
    <property type="protein sequence ID" value="KAJ6257520.1"/>
    <property type="molecule type" value="Genomic_DNA"/>
</dbReference>
<dbReference type="Gene3D" id="3.40.50.150">
    <property type="entry name" value="Vaccinia Virus protein VP39"/>
    <property type="match status" value="1"/>
</dbReference>
<dbReference type="CDD" id="cd02440">
    <property type="entry name" value="AdoMet_MTases"/>
    <property type="match status" value="1"/>
</dbReference>
<gene>
    <name evidence="2" type="ORF">Dda_7305</name>
</gene>
<dbReference type="PANTHER" id="PTHR43861">
    <property type="entry name" value="TRANS-ACONITATE 2-METHYLTRANSFERASE-RELATED"/>
    <property type="match status" value="1"/>
</dbReference>
<name>A0AAD6ITT3_DREDA</name>
<dbReference type="PANTHER" id="PTHR43861:SF3">
    <property type="entry name" value="PUTATIVE (AFU_ORTHOLOGUE AFUA_2G14390)-RELATED"/>
    <property type="match status" value="1"/>
</dbReference>
<proteinExistence type="predicted"/>
<dbReference type="GO" id="GO:0016740">
    <property type="term" value="F:transferase activity"/>
    <property type="evidence" value="ECO:0007669"/>
    <property type="project" value="UniProtKB-KW"/>
</dbReference>
<dbReference type="Pfam" id="PF13489">
    <property type="entry name" value="Methyltransf_23"/>
    <property type="match status" value="1"/>
</dbReference>
<dbReference type="Proteomes" id="UP001221413">
    <property type="component" value="Unassembled WGS sequence"/>
</dbReference>
<reference evidence="2" key="1">
    <citation type="submission" date="2023-01" db="EMBL/GenBank/DDBJ databases">
        <title>The chitinases involved in constricting ring structure development in the nematode-trapping fungus Drechslerella dactyloides.</title>
        <authorList>
            <person name="Wang R."/>
            <person name="Zhang L."/>
            <person name="Tang P."/>
            <person name="Li S."/>
            <person name="Liang L."/>
        </authorList>
    </citation>
    <scope>NUCLEOTIDE SEQUENCE</scope>
    <source>
        <strain evidence="2">YMF1.00031</strain>
    </source>
</reference>
<evidence type="ECO:0000256" key="1">
    <source>
        <dbReference type="ARBA" id="ARBA00022679"/>
    </source>
</evidence>
<evidence type="ECO:0008006" key="4">
    <source>
        <dbReference type="Google" id="ProtNLM"/>
    </source>
</evidence>
<evidence type="ECO:0000313" key="2">
    <source>
        <dbReference type="EMBL" id="KAJ6257520.1"/>
    </source>
</evidence>
<comment type="caution">
    <text evidence="2">The sequence shown here is derived from an EMBL/GenBank/DDBJ whole genome shotgun (WGS) entry which is preliminary data.</text>
</comment>
<dbReference type="SUPFAM" id="SSF53335">
    <property type="entry name" value="S-adenosyl-L-methionine-dependent methyltransferases"/>
    <property type="match status" value="1"/>
</dbReference>
<dbReference type="AlphaFoldDB" id="A0AAD6ITT3"/>
<organism evidence="2 3">
    <name type="scientific">Drechslerella dactyloides</name>
    <name type="common">Nematode-trapping fungus</name>
    <name type="synonym">Arthrobotrys dactyloides</name>
    <dbReference type="NCBI Taxonomy" id="74499"/>
    <lineage>
        <taxon>Eukaryota</taxon>
        <taxon>Fungi</taxon>
        <taxon>Dikarya</taxon>
        <taxon>Ascomycota</taxon>
        <taxon>Pezizomycotina</taxon>
        <taxon>Orbiliomycetes</taxon>
        <taxon>Orbiliales</taxon>
        <taxon>Orbiliaceae</taxon>
        <taxon>Drechslerella</taxon>
    </lineage>
</organism>
<keyword evidence="1" id="KW-0808">Transferase</keyword>
<evidence type="ECO:0000313" key="3">
    <source>
        <dbReference type="Proteomes" id="UP001221413"/>
    </source>
</evidence>